<evidence type="ECO:0000313" key="1">
    <source>
        <dbReference type="EMBL" id="KAA9345947.1"/>
    </source>
</evidence>
<dbReference type="RefSeq" id="WP_150902090.1">
    <property type="nucleotide sequence ID" value="NZ_VTWT01000001.1"/>
</dbReference>
<gene>
    <name evidence="1" type="ORF">F0P94_02370</name>
</gene>
<dbReference type="AlphaFoldDB" id="A0A5N1J5E1"/>
<protein>
    <recommendedName>
        <fullName evidence="3">Lipoprotein</fullName>
    </recommendedName>
</protein>
<organism evidence="1 2">
    <name type="scientific">Adhaeribacter soli</name>
    <dbReference type="NCBI Taxonomy" id="2607655"/>
    <lineage>
        <taxon>Bacteria</taxon>
        <taxon>Pseudomonadati</taxon>
        <taxon>Bacteroidota</taxon>
        <taxon>Cytophagia</taxon>
        <taxon>Cytophagales</taxon>
        <taxon>Hymenobacteraceae</taxon>
        <taxon>Adhaeribacter</taxon>
    </lineage>
</organism>
<accession>A0A5N1J5E1</accession>
<comment type="caution">
    <text evidence="1">The sequence shown here is derived from an EMBL/GenBank/DDBJ whole genome shotgun (WGS) entry which is preliminary data.</text>
</comment>
<reference evidence="1 2" key="1">
    <citation type="submission" date="2019-09" db="EMBL/GenBank/DDBJ databases">
        <title>Genome sequence of Adhaeribacter sp. M2.</title>
        <authorList>
            <person name="Srinivasan S."/>
        </authorList>
    </citation>
    <scope>NUCLEOTIDE SEQUENCE [LARGE SCALE GENOMIC DNA]</scope>
    <source>
        <strain evidence="1 2">M2</strain>
    </source>
</reference>
<evidence type="ECO:0008006" key="3">
    <source>
        <dbReference type="Google" id="ProtNLM"/>
    </source>
</evidence>
<dbReference type="EMBL" id="VTWT01000001">
    <property type="protein sequence ID" value="KAA9345947.1"/>
    <property type="molecule type" value="Genomic_DNA"/>
</dbReference>
<proteinExistence type="predicted"/>
<name>A0A5N1J5E1_9BACT</name>
<evidence type="ECO:0000313" key="2">
    <source>
        <dbReference type="Proteomes" id="UP000326570"/>
    </source>
</evidence>
<sequence length="145" mass="17091">MSYRVFLIGLIFLLLNLNCKILQSNQAEQKPQFDYFIDGKTITIQLLSDLFKENGKRLNLFVRAAGNLPNNLSIKKEEVYVVYIKKDNTPSWSETTKLKNDSSIIIFSYPNEIYKNSRMLFRLKYSIYQNDKFIKTGYDETVFIF</sequence>
<dbReference type="Proteomes" id="UP000326570">
    <property type="component" value="Unassembled WGS sequence"/>
</dbReference>
<keyword evidence="2" id="KW-1185">Reference proteome</keyword>